<dbReference type="EMBL" id="JAKUCV010005449">
    <property type="protein sequence ID" value="KAJ4831143.1"/>
    <property type="molecule type" value="Genomic_DNA"/>
</dbReference>
<dbReference type="InterPro" id="IPR025836">
    <property type="entry name" value="Zn_knuckle_CX2CX4HX4C"/>
</dbReference>
<evidence type="ECO:0000256" key="1">
    <source>
        <dbReference type="SAM" id="MobiDB-lite"/>
    </source>
</evidence>
<organism evidence="3 4">
    <name type="scientific">Turnera subulata</name>
    <dbReference type="NCBI Taxonomy" id="218843"/>
    <lineage>
        <taxon>Eukaryota</taxon>
        <taxon>Viridiplantae</taxon>
        <taxon>Streptophyta</taxon>
        <taxon>Embryophyta</taxon>
        <taxon>Tracheophyta</taxon>
        <taxon>Spermatophyta</taxon>
        <taxon>Magnoliopsida</taxon>
        <taxon>eudicotyledons</taxon>
        <taxon>Gunneridae</taxon>
        <taxon>Pentapetalae</taxon>
        <taxon>rosids</taxon>
        <taxon>fabids</taxon>
        <taxon>Malpighiales</taxon>
        <taxon>Passifloraceae</taxon>
        <taxon>Turnera</taxon>
    </lineage>
</organism>
<dbReference type="AlphaFoldDB" id="A0A9Q0FGP4"/>
<gene>
    <name evidence="3" type="ORF">Tsubulata_000679</name>
</gene>
<evidence type="ECO:0000313" key="4">
    <source>
        <dbReference type="Proteomes" id="UP001141552"/>
    </source>
</evidence>
<reference evidence="3" key="1">
    <citation type="submission" date="2022-02" db="EMBL/GenBank/DDBJ databases">
        <authorList>
            <person name="Henning P.M."/>
            <person name="McCubbin A.G."/>
            <person name="Shore J.S."/>
        </authorList>
    </citation>
    <scope>NUCLEOTIDE SEQUENCE</scope>
    <source>
        <strain evidence="3">F60SS</strain>
        <tissue evidence="3">Leaves</tissue>
    </source>
</reference>
<name>A0A9Q0FGP4_9ROSI</name>
<feature type="region of interest" description="Disordered" evidence="1">
    <location>
        <begin position="133"/>
        <end position="171"/>
    </location>
</feature>
<feature type="compositionally biased region" description="Basic and acidic residues" evidence="1">
    <location>
        <begin position="138"/>
        <end position="157"/>
    </location>
</feature>
<sequence>MHDLPPNLLVHEKIAKIGALFHSFHYYEPSLEAMLGWHGFIRARVDTETNMPLILGVICLDTNGKEFWIRFQYERLGEICCRCGRITHPTSRSIKPSRPDEGINKQTNDSYGPWMRAKEILGKHYPARKQVPLEAQEELPKPDIFRDPSESNQRDASPEAGKPLGEANRKKRKAIEEAIISPIHESARRAHTSMMNTVAELATDLHNAVPIHASASRPSWKRLARKAKVTYQPTTVDLIQAFEMVEGDCIQGSGNGSDNGMPGNCQVGFPLGGE</sequence>
<evidence type="ECO:0000313" key="3">
    <source>
        <dbReference type="EMBL" id="KAJ4831143.1"/>
    </source>
</evidence>
<proteinExistence type="predicted"/>
<dbReference type="Proteomes" id="UP001141552">
    <property type="component" value="Unassembled WGS sequence"/>
</dbReference>
<keyword evidence="4" id="KW-1185">Reference proteome</keyword>
<reference evidence="3" key="2">
    <citation type="journal article" date="2023" name="Plants (Basel)">
        <title>Annotation of the Turnera subulata (Passifloraceae) Draft Genome Reveals the S-Locus Evolved after the Divergence of Turneroideae from Passifloroideae in a Stepwise Manner.</title>
        <authorList>
            <person name="Henning P.M."/>
            <person name="Roalson E.H."/>
            <person name="Mir W."/>
            <person name="McCubbin A.G."/>
            <person name="Shore J.S."/>
        </authorList>
    </citation>
    <scope>NUCLEOTIDE SEQUENCE</scope>
    <source>
        <strain evidence="3">F60SS</strain>
    </source>
</reference>
<accession>A0A9Q0FGP4</accession>
<comment type="caution">
    <text evidence="3">The sequence shown here is derived from an EMBL/GenBank/DDBJ whole genome shotgun (WGS) entry which is preliminary data.</text>
</comment>
<dbReference type="Pfam" id="PF14392">
    <property type="entry name" value="zf-CCHC_4"/>
    <property type="match status" value="1"/>
</dbReference>
<evidence type="ECO:0000259" key="2">
    <source>
        <dbReference type="Pfam" id="PF14392"/>
    </source>
</evidence>
<protein>
    <recommendedName>
        <fullName evidence="2">Zinc knuckle CX2CX4HX4C domain-containing protein</fullName>
    </recommendedName>
</protein>
<feature type="domain" description="Zinc knuckle CX2CX4HX4C" evidence="2">
    <location>
        <begin position="63"/>
        <end position="90"/>
    </location>
</feature>